<gene>
    <name evidence="3" type="ORF">ENT72_05505</name>
    <name evidence="2" type="ORF">ENU12_07945</name>
    <name evidence="1" type="ORF">JM64_08430</name>
</gene>
<organism evidence="1 4">
    <name type="scientific">Fervidobacterium pennivorans</name>
    <dbReference type="NCBI Taxonomy" id="93466"/>
    <lineage>
        <taxon>Bacteria</taxon>
        <taxon>Thermotogati</taxon>
        <taxon>Thermotogota</taxon>
        <taxon>Thermotogae</taxon>
        <taxon>Thermotogales</taxon>
        <taxon>Fervidobacteriaceae</taxon>
        <taxon>Fervidobacterium</taxon>
    </lineage>
</organism>
<protein>
    <submittedName>
        <fullName evidence="2">(2Fe-2S) ferredoxin domain-containing protein</fullName>
    </submittedName>
</protein>
<evidence type="ECO:0000313" key="4">
    <source>
        <dbReference type="Proteomes" id="UP000077096"/>
    </source>
</evidence>
<evidence type="ECO:0000313" key="3">
    <source>
        <dbReference type="EMBL" id="HGU42354.1"/>
    </source>
</evidence>
<reference evidence="2" key="2">
    <citation type="journal article" date="2020" name="mSystems">
        <title>Genome- and Community-Level Interaction Insights into Carbon Utilization and Element Cycling Functions of Hydrothermarchaeota in Hydrothermal Sediment.</title>
        <authorList>
            <person name="Zhou Z."/>
            <person name="Liu Y."/>
            <person name="Xu W."/>
            <person name="Pan J."/>
            <person name="Luo Z.H."/>
            <person name="Li M."/>
        </authorList>
    </citation>
    <scope>NUCLEOTIDE SEQUENCE [LARGE SCALE GENOMIC DNA]</scope>
    <source>
        <strain evidence="3">SpSt-604</strain>
        <strain evidence="2">SpSt-640</strain>
    </source>
</reference>
<dbReference type="SUPFAM" id="SSF52833">
    <property type="entry name" value="Thioredoxin-like"/>
    <property type="match status" value="1"/>
</dbReference>
<proteinExistence type="predicted"/>
<sequence length="101" mass="11587">MVEIHVCVVGCCKENGGLNIRDEFLRLAKQMGFQEEVKIVEAECLGTCKYRPSVMVTDGEKKYYYGMMNTDVVKDILKYHLGLIKDTKTFENNLVKVETDK</sequence>
<dbReference type="Pfam" id="PF01257">
    <property type="entry name" value="2Fe-2S_thioredx"/>
    <property type="match status" value="1"/>
</dbReference>
<dbReference type="PATRIC" id="fig|93466.3.peg.1774"/>
<dbReference type="Proteomes" id="UP000077096">
    <property type="component" value="Chromosome"/>
</dbReference>
<dbReference type="KEGG" id="fng:JM64_08430"/>
<dbReference type="InterPro" id="IPR036249">
    <property type="entry name" value="Thioredoxin-like_sf"/>
</dbReference>
<accession>A0A172T4R2</accession>
<dbReference type="CDD" id="cd02980">
    <property type="entry name" value="TRX_Fd_family"/>
    <property type="match status" value="1"/>
</dbReference>
<dbReference type="EMBL" id="DTBH01000159">
    <property type="protein sequence ID" value="HGQ77811.1"/>
    <property type="molecule type" value="Genomic_DNA"/>
</dbReference>
<dbReference type="Gene3D" id="3.40.30.10">
    <property type="entry name" value="Glutaredoxin"/>
    <property type="match status" value="1"/>
</dbReference>
<dbReference type="EMBL" id="DSZT01000170">
    <property type="protein sequence ID" value="HGU42354.1"/>
    <property type="molecule type" value="Genomic_DNA"/>
</dbReference>
<dbReference type="EMBL" id="CP011393">
    <property type="protein sequence ID" value="ANE41960.1"/>
    <property type="molecule type" value="Genomic_DNA"/>
</dbReference>
<evidence type="ECO:0000313" key="2">
    <source>
        <dbReference type="EMBL" id="HGQ77811.1"/>
    </source>
</evidence>
<dbReference type="OrthoDB" id="46298at2"/>
<reference evidence="1 4" key="1">
    <citation type="submission" date="2014-08" db="EMBL/GenBank/DDBJ databases">
        <title>Fervidobacterium pennivorans DYC genome.</title>
        <authorList>
            <person name="Wushke S."/>
        </authorList>
    </citation>
    <scope>NUCLEOTIDE SEQUENCE [LARGE SCALE GENOMIC DNA]</scope>
    <source>
        <strain evidence="1 4">DYC</strain>
    </source>
</reference>
<evidence type="ECO:0000313" key="1">
    <source>
        <dbReference type="EMBL" id="ANE41960.1"/>
    </source>
</evidence>
<name>A0A172T4R2_FERPE</name>
<dbReference type="AlphaFoldDB" id="A0A172T4R2"/>